<organism evidence="1 2">
    <name type="scientific">Brevibacillus antibioticus</name>
    <dbReference type="NCBI Taxonomy" id="2570228"/>
    <lineage>
        <taxon>Bacteria</taxon>
        <taxon>Bacillati</taxon>
        <taxon>Bacillota</taxon>
        <taxon>Bacilli</taxon>
        <taxon>Bacillales</taxon>
        <taxon>Paenibacillaceae</taxon>
        <taxon>Brevibacillus</taxon>
    </lineage>
</organism>
<evidence type="ECO:0000313" key="2">
    <source>
        <dbReference type="Proteomes" id="UP000307841"/>
    </source>
</evidence>
<dbReference type="Proteomes" id="UP000307841">
    <property type="component" value="Unassembled WGS sequence"/>
</dbReference>
<reference evidence="1 2" key="1">
    <citation type="submission" date="2019-04" db="EMBL/GenBank/DDBJ databases">
        <title>Whole genome sequencing of Brevibacillus sp. TGS2-1.</title>
        <authorList>
            <person name="Choi A."/>
        </authorList>
    </citation>
    <scope>NUCLEOTIDE SEQUENCE [LARGE SCALE GENOMIC DNA]</scope>
    <source>
        <strain evidence="1 2">TGS2-1</strain>
    </source>
</reference>
<dbReference type="AlphaFoldDB" id="A0A4U2YEF5"/>
<accession>A0A4U2YEF5</accession>
<comment type="caution">
    <text evidence="1">The sequence shown here is derived from an EMBL/GenBank/DDBJ whole genome shotgun (WGS) entry which is preliminary data.</text>
</comment>
<proteinExistence type="predicted"/>
<gene>
    <name evidence="1" type="ORF">E8L90_09615</name>
</gene>
<keyword evidence="2" id="KW-1185">Reference proteome</keyword>
<dbReference type="EMBL" id="SZNK01000001">
    <property type="protein sequence ID" value="TKI59307.1"/>
    <property type="molecule type" value="Genomic_DNA"/>
</dbReference>
<name>A0A4U2YEF5_9BACL</name>
<sequence length="120" mass="13709">MNAWTGTRFRDGLRNAFDPGSTKSRSVGGSGLRYRCNCYLVEGATSNPCYSEQAKPAKEARAYDKYTYKERHLIECFFNKMKNYGRLATRYDKIASMFKAIFGVDFDEVMGEISLRTGPR</sequence>
<dbReference type="OrthoDB" id="192297at2"/>
<protein>
    <submittedName>
        <fullName evidence="1">Transposase</fullName>
    </submittedName>
</protein>
<evidence type="ECO:0000313" key="1">
    <source>
        <dbReference type="EMBL" id="TKI59307.1"/>
    </source>
</evidence>